<feature type="domain" description="HD-GYP" evidence="1">
    <location>
        <begin position="199"/>
        <end position="394"/>
    </location>
</feature>
<dbReference type="RefSeq" id="WP_227017110.1">
    <property type="nucleotide sequence ID" value="NZ_JAGSND010000002.1"/>
</dbReference>
<name>A0A8J8AZW9_9FIRM</name>
<dbReference type="CDD" id="cd00077">
    <property type="entry name" value="HDc"/>
    <property type="match status" value="2"/>
</dbReference>
<dbReference type="Proteomes" id="UP000675664">
    <property type="component" value="Unassembled WGS sequence"/>
</dbReference>
<gene>
    <name evidence="2" type="ORF">KCX82_03755</name>
</gene>
<dbReference type="SMART" id="SM00471">
    <property type="entry name" value="HDc"/>
    <property type="match status" value="2"/>
</dbReference>
<evidence type="ECO:0000259" key="1">
    <source>
        <dbReference type="PROSITE" id="PS51832"/>
    </source>
</evidence>
<organism evidence="2 3">
    <name type="scientific">Sinanaerobacter chloroacetimidivorans</name>
    <dbReference type="NCBI Taxonomy" id="2818044"/>
    <lineage>
        <taxon>Bacteria</taxon>
        <taxon>Bacillati</taxon>
        <taxon>Bacillota</taxon>
        <taxon>Clostridia</taxon>
        <taxon>Peptostreptococcales</taxon>
        <taxon>Anaerovoracaceae</taxon>
        <taxon>Sinanaerobacter</taxon>
    </lineage>
</organism>
<proteinExistence type="predicted"/>
<dbReference type="InterPro" id="IPR006674">
    <property type="entry name" value="HD_domain"/>
</dbReference>
<dbReference type="AlphaFoldDB" id="A0A8J8AZW9"/>
<dbReference type="Gene3D" id="1.10.3210.10">
    <property type="entry name" value="Hypothetical protein af1432"/>
    <property type="match status" value="2"/>
</dbReference>
<dbReference type="Pfam" id="PF01966">
    <property type="entry name" value="HD"/>
    <property type="match status" value="1"/>
</dbReference>
<keyword evidence="3" id="KW-1185">Reference proteome</keyword>
<dbReference type="Pfam" id="PF13487">
    <property type="entry name" value="HD_5"/>
    <property type="match status" value="1"/>
</dbReference>
<dbReference type="InterPro" id="IPR037522">
    <property type="entry name" value="HD_GYP_dom"/>
</dbReference>
<comment type="caution">
    <text evidence="2">The sequence shown here is derived from an EMBL/GenBank/DDBJ whole genome shotgun (WGS) entry which is preliminary data.</text>
</comment>
<protein>
    <submittedName>
        <fullName evidence="2">HD domain-containing protein</fullName>
    </submittedName>
</protein>
<dbReference type="PANTHER" id="PTHR43155">
    <property type="entry name" value="CYCLIC DI-GMP PHOSPHODIESTERASE PA4108-RELATED"/>
    <property type="match status" value="1"/>
</dbReference>
<dbReference type="PANTHER" id="PTHR43155:SF2">
    <property type="entry name" value="CYCLIC DI-GMP PHOSPHODIESTERASE PA4108"/>
    <property type="match status" value="1"/>
</dbReference>
<reference evidence="2" key="2">
    <citation type="submission" date="2021-04" db="EMBL/GenBank/DDBJ databases">
        <authorList>
            <person name="Liu J."/>
        </authorList>
    </citation>
    <scope>NUCLEOTIDE SEQUENCE</scope>
    <source>
        <strain evidence="2">BAD-6</strain>
    </source>
</reference>
<sequence length="418" mass="48355">MKDFNISSVLSILSRALDCIDERLIDHGNRVAYMVYKMMQADGSYSDEDMREICITTALHDIGAFKTEEIDNMAVFESMDVWEHSIYGYLFIKNMTPLRKWAELVLYHHLDFEKYPSIESEILKLADMIHLSDRMDIVLYSREILINADFFSIYQSNKFSKDVISLFLEANRKYEIEKHIRDGSYMKELQSFVSEMDYDENTLLDYIKMIAYSIDFRSETTVSHVITTVSISVALGIIFGLDEEELKKIRLGAYIHDIGKIATPLEILEKPGSLTNDELIIMRNHIVDTKKILEGRISSEILEIAYRHHEKMDGSGYPECLMGEELTLSERIVAVADIMSALTGKRSYKDSFDKETVIDILRRQGEKGKLCGDVVQAAIVFYDSIMKRANDNSKKTFEMYRNIRQEFDDKLNRVGAWV</sequence>
<dbReference type="EMBL" id="JAGSND010000002">
    <property type="protein sequence ID" value="MBR0596978.1"/>
    <property type="molecule type" value="Genomic_DNA"/>
</dbReference>
<dbReference type="InterPro" id="IPR003607">
    <property type="entry name" value="HD/PDEase_dom"/>
</dbReference>
<evidence type="ECO:0000313" key="3">
    <source>
        <dbReference type="Proteomes" id="UP000675664"/>
    </source>
</evidence>
<evidence type="ECO:0000313" key="2">
    <source>
        <dbReference type="EMBL" id="MBR0596978.1"/>
    </source>
</evidence>
<accession>A0A8J8AZW9</accession>
<dbReference type="PROSITE" id="PS51832">
    <property type="entry name" value="HD_GYP"/>
    <property type="match status" value="1"/>
</dbReference>
<reference evidence="2" key="1">
    <citation type="submission" date="2021-04" db="EMBL/GenBank/DDBJ databases">
        <title>Sinoanaerobacter chloroacetimidivorans sp. nov., an obligate anaerobic bacterium isolated from anaerobic sludge.</title>
        <authorList>
            <person name="Bao Y."/>
        </authorList>
    </citation>
    <scope>NUCLEOTIDE SEQUENCE</scope>
    <source>
        <strain evidence="2">BAD-6</strain>
    </source>
</reference>
<dbReference type="SUPFAM" id="SSF109604">
    <property type="entry name" value="HD-domain/PDEase-like"/>
    <property type="match status" value="2"/>
</dbReference>